<dbReference type="AlphaFoldDB" id="A0A6H9WQC7"/>
<dbReference type="Proteomes" id="UP000431744">
    <property type="component" value="Unassembled WGS sequence"/>
</dbReference>
<dbReference type="SUPFAM" id="SSF53474">
    <property type="entry name" value="alpha/beta-Hydrolases"/>
    <property type="match status" value="1"/>
</dbReference>
<accession>A0A6H9WQC7</accession>
<evidence type="ECO:0000313" key="4">
    <source>
        <dbReference type="Proteomes" id="UP000431744"/>
    </source>
</evidence>
<dbReference type="EMBL" id="WBJY01000002">
    <property type="protein sequence ID" value="KAB1648235.1"/>
    <property type="molecule type" value="Genomic_DNA"/>
</dbReference>
<feature type="domain" description="BD-FAE-like" evidence="2">
    <location>
        <begin position="45"/>
        <end position="244"/>
    </location>
</feature>
<name>A0A6H9WQC7_9MICO</name>
<sequence>MPSTFVCGPTDNAKPSEPRSSFVTAAVRTVRDLVYATRDGYDLALDLHLPPEASRPSPLVVYFHGGAFQVGTRTDHEEARAAQLAARGIAVATVSYRLLSIAPFPAALDDARTAVAWLREHGAEHGVATERIGSMGASAGGYLAAMLGLGNPREGLARAVDVAVPWYAVLDGRLHGSGTALERRLYPIDASTGMFAEPYDAGNPAHLAIDPLENVSAGAAEFLVVTGDRDRVVSAEESRRFHDVLVLAGARSSMLVVGGAGHEDEAFQDGPILDFIASLFRSRLG</sequence>
<evidence type="ECO:0000313" key="3">
    <source>
        <dbReference type="EMBL" id="KAB1648235.1"/>
    </source>
</evidence>
<dbReference type="InterPro" id="IPR050300">
    <property type="entry name" value="GDXG_lipolytic_enzyme"/>
</dbReference>
<dbReference type="Gene3D" id="3.40.50.1820">
    <property type="entry name" value="alpha/beta hydrolase"/>
    <property type="match status" value="1"/>
</dbReference>
<keyword evidence="1 3" id="KW-0378">Hydrolase</keyword>
<gene>
    <name evidence="3" type="ORF">F8O04_11015</name>
</gene>
<keyword evidence="4" id="KW-1185">Reference proteome</keyword>
<reference evidence="3 4" key="1">
    <citation type="submission" date="2019-09" db="EMBL/GenBank/DDBJ databases">
        <title>Phylogeny of genus Pseudoclavibacter and closely related genus.</title>
        <authorList>
            <person name="Li Y."/>
        </authorList>
    </citation>
    <scope>NUCLEOTIDE SEQUENCE [LARGE SCALE GENOMIC DNA]</scope>
    <source>
        <strain evidence="3 4">EGI 60007</strain>
    </source>
</reference>
<dbReference type="Pfam" id="PF20434">
    <property type="entry name" value="BD-FAE"/>
    <property type="match status" value="1"/>
</dbReference>
<comment type="caution">
    <text evidence="3">The sequence shown here is derived from an EMBL/GenBank/DDBJ whole genome shotgun (WGS) entry which is preliminary data.</text>
</comment>
<proteinExistence type="predicted"/>
<dbReference type="PANTHER" id="PTHR48081:SF13">
    <property type="entry name" value="ALPHA_BETA HYDROLASE"/>
    <property type="match status" value="1"/>
</dbReference>
<dbReference type="PANTHER" id="PTHR48081">
    <property type="entry name" value="AB HYDROLASE SUPERFAMILY PROTEIN C4A8.06C"/>
    <property type="match status" value="1"/>
</dbReference>
<protein>
    <submittedName>
        <fullName evidence="3">Alpha/beta hydrolase</fullName>
    </submittedName>
</protein>
<dbReference type="InterPro" id="IPR049492">
    <property type="entry name" value="BD-FAE-like_dom"/>
</dbReference>
<evidence type="ECO:0000256" key="1">
    <source>
        <dbReference type="ARBA" id="ARBA00022801"/>
    </source>
</evidence>
<dbReference type="OrthoDB" id="9803828at2"/>
<dbReference type="GO" id="GO:0016787">
    <property type="term" value="F:hydrolase activity"/>
    <property type="evidence" value="ECO:0007669"/>
    <property type="project" value="UniProtKB-KW"/>
</dbReference>
<organism evidence="3 4">
    <name type="scientific">Pseudoclavibacter endophyticus</name>
    <dbReference type="NCBI Taxonomy" id="1778590"/>
    <lineage>
        <taxon>Bacteria</taxon>
        <taxon>Bacillati</taxon>
        <taxon>Actinomycetota</taxon>
        <taxon>Actinomycetes</taxon>
        <taxon>Micrococcales</taxon>
        <taxon>Microbacteriaceae</taxon>
        <taxon>Pseudoclavibacter</taxon>
    </lineage>
</organism>
<dbReference type="InterPro" id="IPR029058">
    <property type="entry name" value="AB_hydrolase_fold"/>
</dbReference>
<evidence type="ECO:0000259" key="2">
    <source>
        <dbReference type="Pfam" id="PF20434"/>
    </source>
</evidence>